<feature type="compositionally biased region" description="Low complexity" evidence="1">
    <location>
        <begin position="25"/>
        <end position="41"/>
    </location>
</feature>
<dbReference type="Proteomes" id="UP001055439">
    <property type="component" value="Chromosome 5"/>
</dbReference>
<gene>
    <name evidence="2" type="ORF">MUK42_26248</name>
</gene>
<evidence type="ECO:0000256" key="1">
    <source>
        <dbReference type="SAM" id="MobiDB-lite"/>
    </source>
</evidence>
<accession>A0A9E7FS71</accession>
<dbReference type="AlphaFoldDB" id="A0A9E7FS71"/>
<feature type="region of interest" description="Disordered" evidence="1">
    <location>
        <begin position="23"/>
        <end position="44"/>
    </location>
</feature>
<reference evidence="2" key="1">
    <citation type="submission" date="2022-05" db="EMBL/GenBank/DDBJ databases">
        <title>The Musa troglodytarum L. genome provides insights into the mechanism of non-climacteric behaviour and enrichment of carotenoids.</title>
        <authorList>
            <person name="Wang J."/>
        </authorList>
    </citation>
    <scope>NUCLEOTIDE SEQUENCE</scope>
    <source>
        <tissue evidence="2">Leaf</tissue>
    </source>
</reference>
<proteinExistence type="predicted"/>
<evidence type="ECO:0000313" key="3">
    <source>
        <dbReference type="Proteomes" id="UP001055439"/>
    </source>
</evidence>
<sequence length="67" mass="7360">MAGILEDLLGRKAKKNVITLPLCRTGTRPSPTPTSSWPSGTSGIGRRHDLFTGLRKFVKWYVESTTA</sequence>
<dbReference type="EMBL" id="CP097507">
    <property type="protein sequence ID" value="URE00032.1"/>
    <property type="molecule type" value="Genomic_DNA"/>
</dbReference>
<organism evidence="2 3">
    <name type="scientific">Musa troglodytarum</name>
    <name type="common">fe'i banana</name>
    <dbReference type="NCBI Taxonomy" id="320322"/>
    <lineage>
        <taxon>Eukaryota</taxon>
        <taxon>Viridiplantae</taxon>
        <taxon>Streptophyta</taxon>
        <taxon>Embryophyta</taxon>
        <taxon>Tracheophyta</taxon>
        <taxon>Spermatophyta</taxon>
        <taxon>Magnoliopsida</taxon>
        <taxon>Liliopsida</taxon>
        <taxon>Zingiberales</taxon>
        <taxon>Musaceae</taxon>
        <taxon>Musa</taxon>
    </lineage>
</organism>
<evidence type="ECO:0000313" key="2">
    <source>
        <dbReference type="EMBL" id="URE00032.1"/>
    </source>
</evidence>
<protein>
    <submittedName>
        <fullName evidence="2">Uncharacterized protein</fullName>
    </submittedName>
</protein>
<name>A0A9E7FS71_9LILI</name>
<keyword evidence="3" id="KW-1185">Reference proteome</keyword>